<sequence>MITTTVQITLQGKELKEVWAPSIQKLVDNWGIAILPIQSTQVSISWRPPDMGWVKSNSDGSLSADRAGYGAVLRDHTGKLLTAVAVQDGKLQSINVLEFKAILQGLKMAVAQGISKVNIESDSSTAIAWVHGKGCIPWKAFRVQSELLKILPSFDAWKASHTLREGNQVADYLAGWRGSPSLTIILPQEMSQQLKELVAQDACGTVFARKRSS</sequence>
<dbReference type="Pfam" id="PF13456">
    <property type="entry name" value="RVT_3"/>
    <property type="match status" value="1"/>
</dbReference>
<dbReference type="GO" id="GO:0003676">
    <property type="term" value="F:nucleic acid binding"/>
    <property type="evidence" value="ECO:0007669"/>
    <property type="project" value="InterPro"/>
</dbReference>
<keyword evidence="3" id="KW-1185">Reference proteome</keyword>
<gene>
    <name evidence="2" type="ORF">QJS10_CPB20g00981</name>
</gene>
<dbReference type="SUPFAM" id="SSF53098">
    <property type="entry name" value="Ribonuclease H-like"/>
    <property type="match status" value="1"/>
</dbReference>
<dbReference type="AlphaFoldDB" id="A0AAV9CDP9"/>
<accession>A0AAV9CDP9</accession>
<protein>
    <recommendedName>
        <fullName evidence="1">RNase H type-1 domain-containing protein</fullName>
    </recommendedName>
</protein>
<dbReference type="InterPro" id="IPR002156">
    <property type="entry name" value="RNaseH_domain"/>
</dbReference>
<comment type="caution">
    <text evidence="2">The sequence shown here is derived from an EMBL/GenBank/DDBJ whole genome shotgun (WGS) entry which is preliminary data.</text>
</comment>
<name>A0AAV9CDP9_ACOCL</name>
<dbReference type="InterPro" id="IPR044730">
    <property type="entry name" value="RNase_H-like_dom_plant"/>
</dbReference>
<dbReference type="GO" id="GO:0004523">
    <property type="term" value="F:RNA-DNA hybrid ribonuclease activity"/>
    <property type="evidence" value="ECO:0007669"/>
    <property type="project" value="InterPro"/>
</dbReference>
<reference evidence="2" key="1">
    <citation type="journal article" date="2023" name="Nat. Commun.">
        <title>Diploid and tetraploid genomes of Acorus and the evolution of monocots.</title>
        <authorList>
            <person name="Ma L."/>
            <person name="Liu K.W."/>
            <person name="Li Z."/>
            <person name="Hsiao Y.Y."/>
            <person name="Qi Y."/>
            <person name="Fu T."/>
            <person name="Tang G.D."/>
            <person name="Zhang D."/>
            <person name="Sun W.H."/>
            <person name="Liu D.K."/>
            <person name="Li Y."/>
            <person name="Chen G.Z."/>
            <person name="Liu X.D."/>
            <person name="Liao X.Y."/>
            <person name="Jiang Y.T."/>
            <person name="Yu X."/>
            <person name="Hao Y."/>
            <person name="Huang J."/>
            <person name="Zhao X.W."/>
            <person name="Ke S."/>
            <person name="Chen Y.Y."/>
            <person name="Wu W.L."/>
            <person name="Hsu J.L."/>
            <person name="Lin Y.F."/>
            <person name="Huang M.D."/>
            <person name="Li C.Y."/>
            <person name="Huang L."/>
            <person name="Wang Z.W."/>
            <person name="Zhao X."/>
            <person name="Zhong W.Y."/>
            <person name="Peng D.H."/>
            <person name="Ahmad S."/>
            <person name="Lan S."/>
            <person name="Zhang J.S."/>
            <person name="Tsai W.C."/>
            <person name="Van de Peer Y."/>
            <person name="Liu Z.J."/>
        </authorList>
    </citation>
    <scope>NUCLEOTIDE SEQUENCE</scope>
    <source>
        <strain evidence="2">CP</strain>
    </source>
</reference>
<dbReference type="Proteomes" id="UP001180020">
    <property type="component" value="Unassembled WGS sequence"/>
</dbReference>
<dbReference type="EMBL" id="JAUJYO010000020">
    <property type="protein sequence ID" value="KAK1286749.1"/>
    <property type="molecule type" value="Genomic_DNA"/>
</dbReference>
<dbReference type="Gene3D" id="3.30.420.10">
    <property type="entry name" value="Ribonuclease H-like superfamily/Ribonuclease H"/>
    <property type="match status" value="1"/>
</dbReference>
<proteinExistence type="predicted"/>
<organism evidence="2 3">
    <name type="scientific">Acorus calamus</name>
    <name type="common">Sweet flag</name>
    <dbReference type="NCBI Taxonomy" id="4465"/>
    <lineage>
        <taxon>Eukaryota</taxon>
        <taxon>Viridiplantae</taxon>
        <taxon>Streptophyta</taxon>
        <taxon>Embryophyta</taxon>
        <taxon>Tracheophyta</taxon>
        <taxon>Spermatophyta</taxon>
        <taxon>Magnoliopsida</taxon>
        <taxon>Liliopsida</taxon>
        <taxon>Acoraceae</taxon>
        <taxon>Acorus</taxon>
    </lineage>
</organism>
<reference evidence="2" key="2">
    <citation type="submission" date="2023-06" db="EMBL/GenBank/DDBJ databases">
        <authorList>
            <person name="Ma L."/>
            <person name="Liu K.-W."/>
            <person name="Li Z."/>
            <person name="Hsiao Y.-Y."/>
            <person name="Qi Y."/>
            <person name="Fu T."/>
            <person name="Tang G."/>
            <person name="Zhang D."/>
            <person name="Sun W.-H."/>
            <person name="Liu D.-K."/>
            <person name="Li Y."/>
            <person name="Chen G.-Z."/>
            <person name="Liu X.-D."/>
            <person name="Liao X.-Y."/>
            <person name="Jiang Y.-T."/>
            <person name="Yu X."/>
            <person name="Hao Y."/>
            <person name="Huang J."/>
            <person name="Zhao X.-W."/>
            <person name="Ke S."/>
            <person name="Chen Y.-Y."/>
            <person name="Wu W.-L."/>
            <person name="Hsu J.-L."/>
            <person name="Lin Y.-F."/>
            <person name="Huang M.-D."/>
            <person name="Li C.-Y."/>
            <person name="Huang L."/>
            <person name="Wang Z.-W."/>
            <person name="Zhao X."/>
            <person name="Zhong W.-Y."/>
            <person name="Peng D.-H."/>
            <person name="Ahmad S."/>
            <person name="Lan S."/>
            <person name="Zhang J.-S."/>
            <person name="Tsai W.-C."/>
            <person name="Van De Peer Y."/>
            <person name="Liu Z.-J."/>
        </authorList>
    </citation>
    <scope>NUCLEOTIDE SEQUENCE</scope>
    <source>
        <strain evidence="2">CP</strain>
        <tissue evidence="2">Leaves</tissue>
    </source>
</reference>
<dbReference type="InterPro" id="IPR036397">
    <property type="entry name" value="RNaseH_sf"/>
</dbReference>
<feature type="domain" description="RNase H type-1" evidence="1">
    <location>
        <begin position="50"/>
        <end position="179"/>
    </location>
</feature>
<dbReference type="PROSITE" id="PS50879">
    <property type="entry name" value="RNASE_H_1"/>
    <property type="match status" value="1"/>
</dbReference>
<dbReference type="InterPro" id="IPR053151">
    <property type="entry name" value="RNase_H-like"/>
</dbReference>
<evidence type="ECO:0000313" key="3">
    <source>
        <dbReference type="Proteomes" id="UP001180020"/>
    </source>
</evidence>
<dbReference type="InterPro" id="IPR012337">
    <property type="entry name" value="RNaseH-like_sf"/>
</dbReference>
<evidence type="ECO:0000259" key="1">
    <source>
        <dbReference type="PROSITE" id="PS50879"/>
    </source>
</evidence>
<dbReference type="PANTHER" id="PTHR47723:SF19">
    <property type="entry name" value="POLYNUCLEOTIDYL TRANSFERASE, RIBONUCLEASE H-LIKE SUPERFAMILY PROTEIN"/>
    <property type="match status" value="1"/>
</dbReference>
<dbReference type="PANTHER" id="PTHR47723">
    <property type="entry name" value="OS05G0353850 PROTEIN"/>
    <property type="match status" value="1"/>
</dbReference>
<dbReference type="CDD" id="cd06222">
    <property type="entry name" value="RNase_H_like"/>
    <property type="match status" value="1"/>
</dbReference>
<evidence type="ECO:0000313" key="2">
    <source>
        <dbReference type="EMBL" id="KAK1286749.1"/>
    </source>
</evidence>